<evidence type="ECO:0000313" key="5">
    <source>
        <dbReference type="EMBL" id="RWX51800.1"/>
    </source>
</evidence>
<evidence type="ECO:0000256" key="2">
    <source>
        <dbReference type="ARBA" id="ARBA00022448"/>
    </source>
</evidence>
<dbReference type="InterPro" id="IPR050492">
    <property type="entry name" value="Bact_metal-bind_prot9"/>
</dbReference>
<dbReference type="PRINTS" id="PR00691">
    <property type="entry name" value="ADHESINB"/>
</dbReference>
<organism evidence="5 6">
    <name type="scientific">Candidatus Electrothrix marina</name>
    <dbReference type="NCBI Taxonomy" id="1859130"/>
    <lineage>
        <taxon>Bacteria</taxon>
        <taxon>Pseudomonadati</taxon>
        <taxon>Thermodesulfobacteriota</taxon>
        <taxon>Desulfobulbia</taxon>
        <taxon>Desulfobulbales</taxon>
        <taxon>Desulfobulbaceae</taxon>
        <taxon>Candidatus Electrothrix</taxon>
    </lineage>
</organism>
<dbReference type="GO" id="GO:0007155">
    <property type="term" value="P:cell adhesion"/>
    <property type="evidence" value="ECO:0007669"/>
    <property type="project" value="InterPro"/>
</dbReference>
<evidence type="ECO:0000256" key="3">
    <source>
        <dbReference type="ARBA" id="ARBA00022729"/>
    </source>
</evidence>
<keyword evidence="2" id="KW-0813">Transport</keyword>
<dbReference type="GO" id="GO:0046872">
    <property type="term" value="F:metal ion binding"/>
    <property type="evidence" value="ECO:0007669"/>
    <property type="project" value="InterPro"/>
</dbReference>
<proteinExistence type="inferred from homology"/>
<dbReference type="SUPFAM" id="SSF53807">
    <property type="entry name" value="Helical backbone' metal receptor"/>
    <property type="match status" value="1"/>
</dbReference>
<dbReference type="PANTHER" id="PTHR42953">
    <property type="entry name" value="HIGH-AFFINITY ZINC UPTAKE SYSTEM PROTEIN ZNUA-RELATED"/>
    <property type="match status" value="1"/>
</dbReference>
<gene>
    <name evidence="5" type="ORF">VU01_10794</name>
</gene>
<name>A0A444JFB7_9BACT</name>
<accession>A0A444JFB7</accession>
<reference evidence="5 6" key="1">
    <citation type="submission" date="2017-01" db="EMBL/GenBank/DDBJ databases">
        <title>The cable genome- insights into the physiology and evolution of filamentous bacteria capable of sulfide oxidation via long distance electron transfer.</title>
        <authorList>
            <person name="Schreiber L."/>
            <person name="Bjerg J.T."/>
            <person name="Boggild A."/>
            <person name="Van De Vossenberg J."/>
            <person name="Meysman F."/>
            <person name="Nielsen L.P."/>
            <person name="Schramm A."/>
            <person name="Kjeldsen K.U."/>
        </authorList>
    </citation>
    <scope>NUCLEOTIDE SEQUENCE [LARGE SCALE GENOMIC DNA]</scope>
    <source>
        <strain evidence="5">A5</strain>
    </source>
</reference>
<dbReference type="EMBL" id="MTKS01000079">
    <property type="protein sequence ID" value="RWX51800.1"/>
    <property type="molecule type" value="Genomic_DNA"/>
</dbReference>
<evidence type="ECO:0000313" key="6">
    <source>
        <dbReference type="Proteomes" id="UP000288892"/>
    </source>
</evidence>
<dbReference type="GO" id="GO:0030001">
    <property type="term" value="P:metal ion transport"/>
    <property type="evidence" value="ECO:0007669"/>
    <property type="project" value="InterPro"/>
</dbReference>
<dbReference type="InterPro" id="IPR006127">
    <property type="entry name" value="ZnuA-like"/>
</dbReference>
<feature type="chain" id="PRO_5019577591" evidence="4">
    <location>
        <begin position="29"/>
        <end position="250"/>
    </location>
</feature>
<feature type="signal peptide" evidence="4">
    <location>
        <begin position="1"/>
        <end position="28"/>
    </location>
</feature>
<dbReference type="Proteomes" id="UP000288892">
    <property type="component" value="Unassembled WGS sequence"/>
</dbReference>
<sequence>MKKILRPQVVLVICLVCCLVLSSMQAYAQEKKCRLNIGASLHPYYSWAKNIVGDEANVTSIIPPGADPHAYQPMPSDMENLENLDVVIVNGVGHDEFIKPMLKAIENDKLVVINTSKGLPLIPVFNKHFNFEKDDKVAYNSHTYIAITGAIQQMQMIARQLGKLCPDQAGDFIKNVRAYSVKLRNMLQSALMRLDMLDLNNLRIATVHDGYSYLFQELGIEVSAVVQPRHGVKPSARQLEDTIKRISGPR</sequence>
<dbReference type="InterPro" id="IPR006129">
    <property type="entry name" value="AdhesinB"/>
</dbReference>
<evidence type="ECO:0000256" key="1">
    <source>
        <dbReference type="ARBA" id="ARBA00011028"/>
    </source>
</evidence>
<keyword evidence="6" id="KW-1185">Reference proteome</keyword>
<comment type="caution">
    <text evidence="5">The sequence shown here is derived from an EMBL/GenBank/DDBJ whole genome shotgun (WGS) entry which is preliminary data.</text>
</comment>
<dbReference type="PANTHER" id="PTHR42953:SF3">
    <property type="entry name" value="HIGH-AFFINITY ZINC UPTAKE SYSTEM PROTEIN ZNUA"/>
    <property type="match status" value="1"/>
</dbReference>
<protein>
    <submittedName>
        <fullName evidence="5">Zinc transport system substrate-binding protein</fullName>
    </submittedName>
</protein>
<dbReference type="AlphaFoldDB" id="A0A444JFB7"/>
<keyword evidence="3 4" id="KW-0732">Signal</keyword>
<dbReference type="Pfam" id="PF01297">
    <property type="entry name" value="ZnuA"/>
    <property type="match status" value="1"/>
</dbReference>
<evidence type="ECO:0000256" key="4">
    <source>
        <dbReference type="SAM" id="SignalP"/>
    </source>
</evidence>
<dbReference type="Gene3D" id="3.40.50.1980">
    <property type="entry name" value="Nitrogenase molybdenum iron protein domain"/>
    <property type="match status" value="2"/>
</dbReference>
<comment type="similarity">
    <text evidence="1">Belongs to the bacterial solute-binding protein 9 family.</text>
</comment>